<proteinExistence type="predicted"/>
<sequence length="51" mass="5972">MKQKTYLDKLIENPEFKEKFEKEYKKLTIAENNEKAALVNSGRYSGCKNNS</sequence>
<evidence type="ECO:0000313" key="1">
    <source>
        <dbReference type="EMBL" id="QJA54441.1"/>
    </source>
</evidence>
<reference evidence="1" key="1">
    <citation type="submission" date="2020-03" db="EMBL/GenBank/DDBJ databases">
        <title>The deep terrestrial virosphere.</title>
        <authorList>
            <person name="Holmfeldt K."/>
            <person name="Nilsson E."/>
            <person name="Simone D."/>
            <person name="Lopez-Fernandez M."/>
            <person name="Wu X."/>
            <person name="de Brujin I."/>
            <person name="Lundin D."/>
            <person name="Andersson A."/>
            <person name="Bertilsson S."/>
            <person name="Dopson M."/>
        </authorList>
    </citation>
    <scope>NUCLEOTIDE SEQUENCE</scope>
    <source>
        <strain evidence="1">TM448A04903</strain>
        <strain evidence="2">TM448B03402</strain>
    </source>
</reference>
<evidence type="ECO:0000313" key="2">
    <source>
        <dbReference type="EMBL" id="QJI02577.1"/>
    </source>
</evidence>
<organism evidence="1">
    <name type="scientific">viral metagenome</name>
    <dbReference type="NCBI Taxonomy" id="1070528"/>
    <lineage>
        <taxon>unclassified sequences</taxon>
        <taxon>metagenomes</taxon>
        <taxon>organismal metagenomes</taxon>
    </lineage>
</organism>
<dbReference type="AlphaFoldDB" id="A0A6H2A471"/>
<dbReference type="EMBL" id="MT145013">
    <property type="protein sequence ID" value="QJI02577.1"/>
    <property type="molecule type" value="Genomic_DNA"/>
</dbReference>
<gene>
    <name evidence="1" type="ORF">TM448A04903_0004</name>
    <name evidence="2" type="ORF">TM448B03402_0005</name>
</gene>
<accession>A0A6H2A471</accession>
<dbReference type="EMBL" id="MT144507">
    <property type="protein sequence ID" value="QJA54441.1"/>
    <property type="molecule type" value="Genomic_DNA"/>
</dbReference>
<name>A0A6H2A471_9ZZZZ</name>
<protein>
    <submittedName>
        <fullName evidence="1">Uncharacterized protein</fullName>
    </submittedName>
</protein>